<dbReference type="NCBIfam" id="NF009466">
    <property type="entry name" value="PRK12826.1-2"/>
    <property type="match status" value="1"/>
</dbReference>
<dbReference type="PANTHER" id="PTHR42760">
    <property type="entry name" value="SHORT-CHAIN DEHYDROGENASES/REDUCTASES FAMILY MEMBER"/>
    <property type="match status" value="1"/>
</dbReference>
<dbReference type="GO" id="GO:0016616">
    <property type="term" value="F:oxidoreductase activity, acting on the CH-OH group of donors, NAD or NADP as acceptor"/>
    <property type="evidence" value="ECO:0007669"/>
    <property type="project" value="TreeGrafter"/>
</dbReference>
<dbReference type="AlphaFoldDB" id="A0A0P6W1S0"/>
<name>A0A0P6W1S0_9BACI</name>
<feature type="domain" description="Ketoreductase" evidence="4">
    <location>
        <begin position="6"/>
        <end position="186"/>
    </location>
</feature>
<evidence type="ECO:0000256" key="2">
    <source>
        <dbReference type="ARBA" id="ARBA00022857"/>
    </source>
</evidence>
<dbReference type="SMART" id="SM00822">
    <property type="entry name" value="PKS_KR"/>
    <property type="match status" value="1"/>
</dbReference>
<dbReference type="Proteomes" id="UP000050398">
    <property type="component" value="Unassembled WGS sequence"/>
</dbReference>
<organism evidence="5 6">
    <name type="scientific">Rossellomorea vietnamensis</name>
    <dbReference type="NCBI Taxonomy" id="218284"/>
    <lineage>
        <taxon>Bacteria</taxon>
        <taxon>Bacillati</taxon>
        <taxon>Bacillota</taxon>
        <taxon>Bacilli</taxon>
        <taxon>Bacillales</taxon>
        <taxon>Bacillaceae</taxon>
        <taxon>Rossellomorea</taxon>
    </lineage>
</organism>
<dbReference type="PATRIC" id="fig|218284.4.peg.480"/>
<dbReference type="CDD" id="cd05333">
    <property type="entry name" value="BKR_SDR_c"/>
    <property type="match status" value="1"/>
</dbReference>
<dbReference type="PANTHER" id="PTHR42760:SF135">
    <property type="entry name" value="BLL7886 PROTEIN"/>
    <property type="match status" value="1"/>
</dbReference>
<dbReference type="SUPFAM" id="SSF51735">
    <property type="entry name" value="NAD(P)-binding Rossmann-fold domains"/>
    <property type="match status" value="1"/>
</dbReference>
<reference evidence="5 6" key="1">
    <citation type="submission" date="2015-08" db="EMBL/GenBank/DDBJ databases">
        <title>Draft Genome Sequence of Bacillus vietnamensis UCD-SED5.</title>
        <authorList>
            <person name="Lee R.D."/>
            <person name="Jospin G."/>
            <person name="Lang J.M."/>
            <person name="Coil D.A."/>
            <person name="Eisen J.A."/>
        </authorList>
    </citation>
    <scope>NUCLEOTIDE SEQUENCE [LARGE SCALE GENOMIC DNA]</scope>
    <source>
        <strain evidence="5 6">UCD-SED5</strain>
    </source>
</reference>
<dbReference type="NCBIfam" id="NF004198">
    <property type="entry name" value="PRK05653.1-3"/>
    <property type="match status" value="1"/>
</dbReference>
<dbReference type="InterPro" id="IPR036291">
    <property type="entry name" value="NAD(P)-bd_dom_sf"/>
</dbReference>
<evidence type="ECO:0000313" key="6">
    <source>
        <dbReference type="Proteomes" id="UP000050398"/>
    </source>
</evidence>
<comment type="similarity">
    <text evidence="1">Belongs to the short-chain dehydrogenases/reductases (SDR) family.</text>
</comment>
<dbReference type="OrthoDB" id="9803333at2"/>
<dbReference type="Pfam" id="PF13561">
    <property type="entry name" value="adh_short_C2"/>
    <property type="match status" value="1"/>
</dbReference>
<keyword evidence="3" id="KW-0560">Oxidoreductase</keyword>
<sequence>MRLLGKVALITGAANGIGYAASETFVKEGCHVALVDFNQERGEEKARQLNDLDKGKAVFFQGDVADRSSVDSFVQGVKEQFGKIDILINNAGITRDGMVHKLSSEDFQKVLDVNLTGVFNCTQAVLPHLIENGKGKIINTSSVSGVYGNVGQTNYAATKAAVVGMTKTWAKELGRKGINVNAVAPGFTETNMVAAVPEKVIDQMKAMIPLGRLGKPEDIAKAYLYLASDDSDYVNGTVLHVDGGIMM</sequence>
<proteinExistence type="inferred from homology"/>
<comment type="caution">
    <text evidence="5">The sequence shown here is derived from an EMBL/GenBank/DDBJ whole genome shotgun (WGS) entry which is preliminary data.</text>
</comment>
<dbReference type="NCBIfam" id="NF005559">
    <property type="entry name" value="PRK07231.1"/>
    <property type="match status" value="1"/>
</dbReference>
<dbReference type="PROSITE" id="PS00061">
    <property type="entry name" value="ADH_SHORT"/>
    <property type="match status" value="1"/>
</dbReference>
<dbReference type="PRINTS" id="PR00081">
    <property type="entry name" value="GDHRDH"/>
</dbReference>
<protein>
    <submittedName>
        <fullName evidence="5">3-oxoacyl-ACP synthase</fullName>
    </submittedName>
</protein>
<dbReference type="InterPro" id="IPR057326">
    <property type="entry name" value="KR_dom"/>
</dbReference>
<evidence type="ECO:0000256" key="1">
    <source>
        <dbReference type="ARBA" id="ARBA00006484"/>
    </source>
</evidence>
<dbReference type="Gene3D" id="3.40.50.720">
    <property type="entry name" value="NAD(P)-binding Rossmann-like Domain"/>
    <property type="match status" value="1"/>
</dbReference>
<dbReference type="RefSeq" id="WP_060670376.1">
    <property type="nucleotide sequence ID" value="NZ_LIXZ01000001.1"/>
</dbReference>
<evidence type="ECO:0000313" key="5">
    <source>
        <dbReference type="EMBL" id="KPL61476.1"/>
    </source>
</evidence>
<dbReference type="GO" id="GO:0030497">
    <property type="term" value="P:fatty acid elongation"/>
    <property type="evidence" value="ECO:0007669"/>
    <property type="project" value="TreeGrafter"/>
</dbReference>
<accession>A0A0P6W1S0</accession>
<keyword evidence="2" id="KW-0521">NADP</keyword>
<gene>
    <name evidence="5" type="ORF">AM506_02275</name>
</gene>
<evidence type="ECO:0000256" key="3">
    <source>
        <dbReference type="ARBA" id="ARBA00023002"/>
    </source>
</evidence>
<dbReference type="EMBL" id="LIXZ01000001">
    <property type="protein sequence ID" value="KPL61476.1"/>
    <property type="molecule type" value="Genomic_DNA"/>
</dbReference>
<dbReference type="FunFam" id="3.40.50.720:FF:000115">
    <property type="entry name" value="3-oxoacyl-[acyl-carrier-protein] reductase FabG"/>
    <property type="match status" value="1"/>
</dbReference>
<dbReference type="InterPro" id="IPR002347">
    <property type="entry name" value="SDR_fam"/>
</dbReference>
<dbReference type="PRINTS" id="PR00080">
    <property type="entry name" value="SDRFAMILY"/>
</dbReference>
<evidence type="ECO:0000259" key="4">
    <source>
        <dbReference type="SMART" id="SM00822"/>
    </source>
</evidence>
<dbReference type="InterPro" id="IPR020904">
    <property type="entry name" value="Sc_DH/Rdtase_CS"/>
</dbReference>